<evidence type="ECO:0000313" key="2">
    <source>
        <dbReference type="EMBL" id="NHZ40127.1"/>
    </source>
</evidence>
<keyword evidence="1" id="KW-0812">Transmembrane</keyword>
<keyword evidence="1" id="KW-0472">Membrane</keyword>
<organism evidence="2 3">
    <name type="scientific">Massilia aquatica</name>
    <dbReference type="NCBI Taxonomy" id="2609000"/>
    <lineage>
        <taxon>Bacteria</taxon>
        <taxon>Pseudomonadati</taxon>
        <taxon>Pseudomonadota</taxon>
        <taxon>Betaproteobacteria</taxon>
        <taxon>Burkholderiales</taxon>
        <taxon>Oxalobacteraceae</taxon>
        <taxon>Telluria group</taxon>
        <taxon>Massilia</taxon>
    </lineage>
</organism>
<dbReference type="Proteomes" id="UP000819052">
    <property type="component" value="Unassembled WGS sequence"/>
</dbReference>
<keyword evidence="3" id="KW-1185">Reference proteome</keyword>
<keyword evidence="1" id="KW-1133">Transmembrane helix</keyword>
<protein>
    <submittedName>
        <fullName evidence="2">Uncharacterized protein</fullName>
    </submittedName>
</protein>
<dbReference type="EMBL" id="VVIW01000003">
    <property type="protein sequence ID" value="NHZ40127.1"/>
    <property type="molecule type" value="Genomic_DNA"/>
</dbReference>
<reference evidence="2 3" key="1">
    <citation type="submission" date="2019-09" db="EMBL/GenBank/DDBJ databases">
        <title>Taxonomy of Antarctic Massilia spp.: description of Massilia rubra sp. nov., Massilia aquatica sp. nov., Massilia mucilaginosa sp. nov., Massilia frigida sp. nov. isolated from streams, lakes and regoliths.</title>
        <authorList>
            <person name="Holochova P."/>
            <person name="Sedlacek I."/>
            <person name="Kralova S."/>
            <person name="Maslanova I."/>
            <person name="Busse H.-J."/>
            <person name="Stankova E."/>
            <person name="Vrbovska V."/>
            <person name="Kovarovic V."/>
            <person name="Bartak M."/>
            <person name="Svec P."/>
            <person name="Pantucek R."/>
        </authorList>
    </citation>
    <scope>NUCLEOTIDE SEQUENCE [LARGE SCALE GENOMIC DNA]</scope>
    <source>
        <strain evidence="2 3">CCM 8693</strain>
    </source>
</reference>
<feature type="transmembrane region" description="Helical" evidence="1">
    <location>
        <begin position="15"/>
        <end position="41"/>
    </location>
</feature>
<gene>
    <name evidence="2" type="ORF">F1609_08130</name>
</gene>
<evidence type="ECO:0000256" key="1">
    <source>
        <dbReference type="SAM" id="Phobius"/>
    </source>
</evidence>
<sequence length="131" mass="13314">MSALGTLAAGVTGGIWKVIAVVLLAALLVVSAWAGGSWFLAARDRDAARAELSAERSANAELRAGIQLQNGAIEAAGTAKLLAEARGQAAQQQAAATGRRFDAALAKVAGARATTCDEAMPTVDLILESVR</sequence>
<comment type="caution">
    <text evidence="2">The sequence shown here is derived from an EMBL/GenBank/DDBJ whole genome shotgun (WGS) entry which is preliminary data.</text>
</comment>
<accession>A0ABX0M7C5</accession>
<evidence type="ECO:0000313" key="3">
    <source>
        <dbReference type="Proteomes" id="UP000819052"/>
    </source>
</evidence>
<proteinExistence type="predicted"/>
<name>A0ABX0M7C5_9BURK</name>